<dbReference type="InterPro" id="IPR026968">
    <property type="entry name" value="PcaD/CatD"/>
</dbReference>
<organism evidence="2 3">
    <name type="scientific">Pollutimonas subterranea</name>
    <dbReference type="NCBI Taxonomy" id="2045210"/>
    <lineage>
        <taxon>Bacteria</taxon>
        <taxon>Pseudomonadati</taxon>
        <taxon>Pseudomonadota</taxon>
        <taxon>Betaproteobacteria</taxon>
        <taxon>Burkholderiales</taxon>
        <taxon>Alcaligenaceae</taxon>
        <taxon>Pollutimonas</taxon>
    </lineage>
</organism>
<dbReference type="Pfam" id="PF00561">
    <property type="entry name" value="Abhydrolase_1"/>
    <property type="match status" value="1"/>
</dbReference>
<dbReference type="Proteomes" id="UP000234190">
    <property type="component" value="Unassembled WGS sequence"/>
</dbReference>
<dbReference type="NCBIfam" id="TIGR02427">
    <property type="entry name" value="protocat_pcaD"/>
    <property type="match status" value="1"/>
</dbReference>
<comment type="caution">
    <text evidence="2">The sequence shown here is derived from an EMBL/GenBank/DDBJ whole genome shotgun (WGS) entry which is preliminary data.</text>
</comment>
<evidence type="ECO:0000313" key="3">
    <source>
        <dbReference type="Proteomes" id="UP000234190"/>
    </source>
</evidence>
<dbReference type="SUPFAM" id="SSF53474">
    <property type="entry name" value="alpha/beta-Hydrolases"/>
    <property type="match status" value="1"/>
</dbReference>
<dbReference type="InterPro" id="IPR050471">
    <property type="entry name" value="AB_hydrolase"/>
</dbReference>
<dbReference type="GO" id="GO:0042952">
    <property type="term" value="P:beta-ketoadipate pathway"/>
    <property type="evidence" value="ECO:0007669"/>
    <property type="project" value="InterPro"/>
</dbReference>
<dbReference type="OrthoDB" id="9793083at2"/>
<feature type="domain" description="AB hydrolase-1" evidence="1">
    <location>
        <begin position="22"/>
        <end position="133"/>
    </location>
</feature>
<dbReference type="InterPro" id="IPR000073">
    <property type="entry name" value="AB_hydrolase_1"/>
</dbReference>
<keyword evidence="3" id="KW-1185">Reference proteome</keyword>
<dbReference type="InterPro" id="IPR029058">
    <property type="entry name" value="AB_hydrolase_fold"/>
</dbReference>
<name>A0A2N4U4D7_9BURK</name>
<accession>A0A2N4U4D7</accession>
<protein>
    <submittedName>
        <fullName evidence="2">3-oxoadipate enol-lactonase</fullName>
    </submittedName>
</protein>
<sequence>MEHVLSGDARIAWRSDGDTGKPALFLCNSIGTDHTAWEVVMPQLTQHFRVIRMDTRGHGESDAPNADYTLNQLAGDIEAVATAAELKQFDVCGVSLGAMMAMAYAVNQPQRLRRLVLCNTSTHMDPQAWQQRMDTVRTQGLAAIADMAMSRFFTPEYVERNDPALQQVRERFLKLSPEGYTGCCAAIRDMALTEQLHRIQVPTLVLTGARDVSTPHAAGQAIAERIPGAQIRQLPAAHISANEAPELFCEALVDFLID</sequence>
<dbReference type="PANTHER" id="PTHR43433:SF5">
    <property type="entry name" value="AB HYDROLASE-1 DOMAIN-CONTAINING PROTEIN"/>
    <property type="match status" value="1"/>
</dbReference>
<gene>
    <name evidence="2" type="primary">pcaD</name>
    <name evidence="2" type="ORF">CR159_11405</name>
</gene>
<dbReference type="PANTHER" id="PTHR43433">
    <property type="entry name" value="HYDROLASE, ALPHA/BETA FOLD FAMILY PROTEIN"/>
    <property type="match status" value="1"/>
</dbReference>
<dbReference type="AlphaFoldDB" id="A0A2N4U4D7"/>
<reference evidence="2 3" key="1">
    <citation type="submission" date="2017-10" db="EMBL/GenBank/DDBJ databases">
        <title>Two draft genome sequences of Pusillimonas sp. strains isolated from a nitrate- and radionuclide-contaminated groundwater in Russia.</title>
        <authorList>
            <person name="Grouzdev D.S."/>
            <person name="Tourova T.P."/>
            <person name="Goeva M.A."/>
            <person name="Babich T.L."/>
            <person name="Sokolova D.S."/>
            <person name="Abdullin R."/>
            <person name="Poltaraus A.B."/>
            <person name="Toshchakov S.V."/>
            <person name="Nazina T.N."/>
        </authorList>
    </citation>
    <scope>NUCLEOTIDE SEQUENCE [LARGE SCALE GENOMIC DNA]</scope>
    <source>
        <strain evidence="2 3">JR1/69-3-13</strain>
    </source>
</reference>
<evidence type="ECO:0000259" key="1">
    <source>
        <dbReference type="Pfam" id="PF00561"/>
    </source>
</evidence>
<dbReference type="GO" id="GO:0047570">
    <property type="term" value="F:3-oxoadipate enol-lactonase activity"/>
    <property type="evidence" value="ECO:0007669"/>
    <property type="project" value="InterPro"/>
</dbReference>
<dbReference type="RefSeq" id="WP_102074075.1">
    <property type="nucleotide sequence ID" value="NZ_PDNW01000008.1"/>
</dbReference>
<evidence type="ECO:0000313" key="2">
    <source>
        <dbReference type="EMBL" id="PLC49882.1"/>
    </source>
</evidence>
<dbReference type="EMBL" id="PDNW01000008">
    <property type="protein sequence ID" value="PLC49882.1"/>
    <property type="molecule type" value="Genomic_DNA"/>
</dbReference>
<proteinExistence type="predicted"/>
<dbReference type="PRINTS" id="PR00111">
    <property type="entry name" value="ABHYDROLASE"/>
</dbReference>
<dbReference type="Gene3D" id="3.40.50.1820">
    <property type="entry name" value="alpha/beta hydrolase"/>
    <property type="match status" value="1"/>
</dbReference>